<proteinExistence type="inferred from homology"/>
<evidence type="ECO:0000313" key="4">
    <source>
        <dbReference type="Proteomes" id="UP000671914"/>
    </source>
</evidence>
<organism evidence="3 4">
    <name type="scientific">Agromyces archimandritae</name>
    <dbReference type="NCBI Taxonomy" id="2781962"/>
    <lineage>
        <taxon>Bacteria</taxon>
        <taxon>Bacillati</taxon>
        <taxon>Actinomycetota</taxon>
        <taxon>Actinomycetes</taxon>
        <taxon>Micrococcales</taxon>
        <taxon>Microbacteriaceae</taxon>
        <taxon>Agromyces</taxon>
    </lineage>
</organism>
<sequence length="399" mass="41172">MTTTAPRARDLGIPFDGRAGRWNAITDVPGVEVGYATIASGDPAGPGSASVARTGVTAILPRGRDGIGVPCAAGTFSLNGNGELTGRTWIDESGALTLPIALTNSHAVGAVHRGVDEWVHRTRPDLSAQWMLPVVGETWDGYLNAINAGNVRPEHAGAALDAAHGGAISEGSVGGGTGMTCYGFKGGSGTASRLVEVGGEHYTVGVFLQANFGSRDELRIDGRRLGRSSAAPNPMETTAWLERDGERARVAGGSGSVIVVVATDAPLLPGQCAALARRVPLGLARTGTTASHFSGDIFLAFSTANPGALTSMLGHEQGRGLETLAFVPWGRIDPFFAAVVEAVEEATVNALVAARDTVGRDGHVAFALPHDEVRSAFAAPPHPSPSVPTTDRQTVKEHE</sequence>
<dbReference type="Proteomes" id="UP000671914">
    <property type="component" value="Chromosome"/>
</dbReference>
<gene>
    <name evidence="3" type="ORF">G127AT_10215</name>
</gene>
<dbReference type="RefSeq" id="WP_210896566.1">
    <property type="nucleotide sequence ID" value="NZ_CP071696.1"/>
</dbReference>
<dbReference type="Gene3D" id="3.60.70.12">
    <property type="entry name" value="L-amino peptidase D-ALA esterase/amidase"/>
    <property type="match status" value="1"/>
</dbReference>
<dbReference type="EMBL" id="CP071696">
    <property type="protein sequence ID" value="QTX03707.1"/>
    <property type="molecule type" value="Genomic_DNA"/>
</dbReference>
<dbReference type="InterPro" id="IPR016117">
    <property type="entry name" value="ArgJ-like_dom_sf"/>
</dbReference>
<name>A0A975FL17_9MICO</name>
<dbReference type="SUPFAM" id="SSF56266">
    <property type="entry name" value="DmpA/ArgJ-like"/>
    <property type="match status" value="1"/>
</dbReference>
<feature type="region of interest" description="Disordered" evidence="2">
    <location>
        <begin position="376"/>
        <end position="399"/>
    </location>
</feature>
<dbReference type="CDD" id="cd02253">
    <property type="entry name" value="DmpA"/>
    <property type="match status" value="1"/>
</dbReference>
<dbReference type="GO" id="GO:0004177">
    <property type="term" value="F:aminopeptidase activity"/>
    <property type="evidence" value="ECO:0007669"/>
    <property type="project" value="TreeGrafter"/>
</dbReference>
<evidence type="ECO:0000313" key="3">
    <source>
        <dbReference type="EMBL" id="QTX03707.1"/>
    </source>
</evidence>
<dbReference type="Pfam" id="PF03576">
    <property type="entry name" value="Peptidase_S58"/>
    <property type="match status" value="1"/>
</dbReference>
<dbReference type="AlphaFoldDB" id="A0A975FL17"/>
<dbReference type="KEGG" id="aarc:G127AT_10215"/>
<accession>A0A975FL17</accession>
<dbReference type="PANTHER" id="PTHR36512">
    <property type="entry name" value="D-AMINOPEPTIDASE"/>
    <property type="match status" value="1"/>
</dbReference>
<reference evidence="3" key="1">
    <citation type="submission" date="2021-03" db="EMBL/GenBank/DDBJ databases">
        <title>Agromyces archimandritus sp. nov., isolated from the cockroach Archimandrita tessellata.</title>
        <authorList>
            <person name="Guzman J."/>
            <person name="Ortuzar M."/>
            <person name="Poehlein A."/>
            <person name="Daniel R."/>
            <person name="Trujillo M."/>
            <person name="Vilcinskas A."/>
        </authorList>
    </citation>
    <scope>NUCLEOTIDE SEQUENCE</scope>
    <source>
        <strain evidence="3">G127AT</strain>
    </source>
</reference>
<comment type="similarity">
    <text evidence="1">Belongs to the peptidase S58 family.</text>
</comment>
<dbReference type="PANTHER" id="PTHR36512:SF3">
    <property type="entry name" value="BLR5678 PROTEIN"/>
    <property type="match status" value="1"/>
</dbReference>
<protein>
    <submittedName>
        <fullName evidence="3">P1 family peptidase</fullName>
    </submittedName>
</protein>
<evidence type="ECO:0000256" key="2">
    <source>
        <dbReference type="SAM" id="MobiDB-lite"/>
    </source>
</evidence>
<dbReference type="InterPro" id="IPR005321">
    <property type="entry name" value="Peptidase_S58_DmpA"/>
</dbReference>
<keyword evidence="4" id="KW-1185">Reference proteome</keyword>
<evidence type="ECO:0000256" key="1">
    <source>
        <dbReference type="ARBA" id="ARBA00007068"/>
    </source>
</evidence>